<keyword evidence="1" id="KW-0812">Transmembrane</keyword>
<keyword evidence="1" id="KW-0472">Membrane</keyword>
<gene>
    <name evidence="2" type="ORF">GXM_07992</name>
</gene>
<dbReference type="AlphaFoldDB" id="A0A5P8WCN1"/>
<accession>A0A5P8WCN1</accession>
<protein>
    <submittedName>
        <fullName evidence="2">Uncharacterized protein</fullName>
    </submittedName>
</protein>
<proteinExistence type="predicted"/>
<dbReference type="EMBL" id="CP045227">
    <property type="protein sequence ID" value="QFS50498.1"/>
    <property type="molecule type" value="Genomic_DNA"/>
</dbReference>
<organism evidence="2 3">
    <name type="scientific">Nostoc sphaeroides CCNUC1</name>
    <dbReference type="NCBI Taxonomy" id="2653204"/>
    <lineage>
        <taxon>Bacteria</taxon>
        <taxon>Bacillati</taxon>
        <taxon>Cyanobacteriota</taxon>
        <taxon>Cyanophyceae</taxon>
        <taxon>Nostocales</taxon>
        <taxon>Nostocaceae</taxon>
        <taxon>Nostoc</taxon>
    </lineage>
</organism>
<keyword evidence="1" id="KW-1133">Transmembrane helix</keyword>
<keyword evidence="3" id="KW-1185">Reference proteome</keyword>
<dbReference type="KEGG" id="nsh:GXM_07992"/>
<name>A0A5P8WCN1_9NOSO</name>
<feature type="transmembrane region" description="Helical" evidence="1">
    <location>
        <begin position="6"/>
        <end position="26"/>
    </location>
</feature>
<reference evidence="2 3" key="1">
    <citation type="submission" date="2019-10" db="EMBL/GenBank/DDBJ databases">
        <title>Genomic and transcriptomic insights into the perfect genentic adaptation of a filamentous nitrogen-fixing cyanobacterium to rice fields.</title>
        <authorList>
            <person name="Chen Z."/>
        </authorList>
    </citation>
    <scope>NUCLEOTIDE SEQUENCE [LARGE SCALE GENOMIC DNA]</scope>
    <source>
        <strain evidence="2">CCNUC1</strain>
    </source>
</reference>
<dbReference type="Proteomes" id="UP000326678">
    <property type="component" value="Chromosome Gxm2"/>
</dbReference>
<evidence type="ECO:0000313" key="3">
    <source>
        <dbReference type="Proteomes" id="UP000326678"/>
    </source>
</evidence>
<evidence type="ECO:0000313" key="2">
    <source>
        <dbReference type="EMBL" id="QFS50498.1"/>
    </source>
</evidence>
<evidence type="ECO:0000256" key="1">
    <source>
        <dbReference type="SAM" id="Phobius"/>
    </source>
</evidence>
<sequence>MIVSSYLPSVAIILNVGSSGVIPNWYAPSTMRLCSDGE</sequence>